<dbReference type="GO" id="GO:0051015">
    <property type="term" value="F:actin filament binding"/>
    <property type="evidence" value="ECO:0007669"/>
    <property type="project" value="TreeGrafter"/>
</dbReference>
<reference evidence="13" key="1">
    <citation type="journal article" date="2022" name="DNA Res.">
        <title>Genome analysis of five recently described species of the CUG-Ser clade uncovers Candida theae as a new hybrid lineage with pathogenic potential in the Candida parapsilosis species complex.</title>
        <authorList>
            <person name="Mixao V."/>
            <person name="Del Olmo V."/>
            <person name="Hegedusova E."/>
            <person name="Saus E."/>
            <person name="Pryszcz L."/>
            <person name="Cillingova A."/>
            <person name="Nosek J."/>
            <person name="Gabaldon T."/>
        </authorList>
    </citation>
    <scope>NUCLEOTIDE SEQUENCE</scope>
    <source>
        <strain evidence="13">CBS 10844</strain>
    </source>
</reference>
<dbReference type="InterPro" id="IPR036322">
    <property type="entry name" value="WD40_repeat_dom_sf"/>
</dbReference>
<feature type="region of interest" description="Disordered" evidence="11">
    <location>
        <begin position="411"/>
        <end position="467"/>
    </location>
</feature>
<comment type="caution">
    <text evidence="13">The sequence shown here is derived from an EMBL/GenBank/DDBJ whole genome shotgun (WGS) entry which is preliminary data.</text>
</comment>
<name>A0AAI9T095_9ASCO</name>
<evidence type="ECO:0000256" key="9">
    <source>
        <dbReference type="RuleBase" id="RU280818"/>
    </source>
</evidence>
<dbReference type="InterPro" id="IPR015943">
    <property type="entry name" value="WD40/YVTN_repeat-like_dom_sf"/>
</dbReference>
<proteinExistence type="inferred from homology"/>
<dbReference type="AlphaFoldDB" id="A0AAI9T095"/>
<dbReference type="Pfam" id="PF00400">
    <property type="entry name" value="WD40"/>
    <property type="match status" value="3"/>
</dbReference>
<keyword evidence="6" id="KW-0009">Actin-binding</keyword>
<keyword evidence="5 10" id="KW-0175">Coiled coil</keyword>
<feature type="repeat" description="WD" evidence="8">
    <location>
        <begin position="77"/>
        <end position="119"/>
    </location>
</feature>
<evidence type="ECO:0000256" key="8">
    <source>
        <dbReference type="PROSITE-ProRule" id="PRU00221"/>
    </source>
</evidence>
<evidence type="ECO:0000256" key="10">
    <source>
        <dbReference type="SAM" id="Coils"/>
    </source>
</evidence>
<organism evidence="13 14">
    <name type="scientific">Candida oxycetoniae</name>
    <dbReference type="NCBI Taxonomy" id="497107"/>
    <lineage>
        <taxon>Eukaryota</taxon>
        <taxon>Fungi</taxon>
        <taxon>Dikarya</taxon>
        <taxon>Ascomycota</taxon>
        <taxon>Saccharomycotina</taxon>
        <taxon>Pichiomycetes</taxon>
        <taxon>Debaryomycetaceae</taxon>
        <taxon>Candida/Lodderomyces clade</taxon>
        <taxon>Candida</taxon>
    </lineage>
</organism>
<dbReference type="InterPro" id="IPR001680">
    <property type="entry name" value="WD40_rpt"/>
</dbReference>
<dbReference type="SMART" id="SM01167">
    <property type="entry name" value="DUF1900"/>
    <property type="match status" value="1"/>
</dbReference>
<evidence type="ECO:0000256" key="1">
    <source>
        <dbReference type="ARBA" id="ARBA00009482"/>
    </source>
</evidence>
<evidence type="ECO:0000256" key="4">
    <source>
        <dbReference type="ARBA" id="ARBA00022737"/>
    </source>
</evidence>
<dbReference type="RefSeq" id="XP_049182223.1">
    <property type="nucleotide sequence ID" value="XM_049326539.1"/>
</dbReference>
<dbReference type="SMART" id="SM01166">
    <property type="entry name" value="DUF1899"/>
    <property type="match status" value="1"/>
</dbReference>
<dbReference type="InterPro" id="IPR015505">
    <property type="entry name" value="Coronin"/>
</dbReference>
<dbReference type="FunFam" id="2.130.10.10:FF:000197">
    <property type="entry name" value="Coronin"/>
    <property type="match status" value="1"/>
</dbReference>
<feature type="coiled-coil region" evidence="10">
    <location>
        <begin position="677"/>
        <end position="711"/>
    </location>
</feature>
<feature type="repeat" description="WD" evidence="8">
    <location>
        <begin position="179"/>
        <end position="220"/>
    </location>
</feature>
<dbReference type="PROSITE" id="PS00678">
    <property type="entry name" value="WD_REPEATS_1"/>
    <property type="match status" value="2"/>
</dbReference>
<feature type="repeat" description="WD" evidence="8">
    <location>
        <begin position="137"/>
        <end position="179"/>
    </location>
</feature>
<dbReference type="PROSITE" id="PS50082">
    <property type="entry name" value="WD_REPEATS_2"/>
    <property type="match status" value="3"/>
</dbReference>
<dbReference type="InterPro" id="IPR015048">
    <property type="entry name" value="DUF1899"/>
</dbReference>
<dbReference type="SMART" id="SM00320">
    <property type="entry name" value="WD40"/>
    <property type="match status" value="4"/>
</dbReference>
<dbReference type="InterPro" id="IPR019775">
    <property type="entry name" value="WD40_repeat_CS"/>
</dbReference>
<feature type="compositionally biased region" description="Basic and acidic residues" evidence="11">
    <location>
        <begin position="543"/>
        <end position="566"/>
    </location>
</feature>
<dbReference type="EMBL" id="JAHUZD010000023">
    <property type="protein sequence ID" value="KAI3406478.2"/>
    <property type="molecule type" value="Genomic_DNA"/>
</dbReference>
<evidence type="ECO:0000256" key="6">
    <source>
        <dbReference type="ARBA" id="ARBA00023203"/>
    </source>
</evidence>
<feature type="compositionally biased region" description="Polar residues" evidence="11">
    <location>
        <begin position="652"/>
        <end position="664"/>
    </location>
</feature>
<evidence type="ECO:0000259" key="12">
    <source>
        <dbReference type="SMART" id="SM01166"/>
    </source>
</evidence>
<sequence length="717" mass="79620">MSGKFVRASKYRHVFGQPSKKELYYENLKVTKNAWDSNIIHSNGKFISVNWDSSGGGAFAIIPVNEVGKAPDTVSLFRGHKGPVLDTAFNPFNQQEVASCSDDGNISIWKIPEDYSFHKYIDENEQVKDITVPVQVLLGHTKKVGLIEYHPCAEDVLASSSLDYTVKIWNLKTGKDEITLQHKDLVTSFAFNYNGSLLATTSRDKKLRIWDIRKGVIISEGAGHTGAKPSRVTWLGNTDRVVTTGFSRLSDRQIGIWDIHNIEKGPIDGFLVIDSSSGVLIPFFDNETSMLYLAGRGDGNIRYYEYENDILYELSQYASTDPQRGFAVAPKHSVNVKENEVVKAFKTVSDNSIEPISFIVPRRSELFQSDIYPDCPSTTPALSAEEWFGGKVVNGPILMTMEAVFEGKEPTLKESKVSSTVPAKKQSSETEKEKETSPAKKAEEKEKEKKKETKTGLAKESKDDVVKTNSTIKQNVDDLLKNSNEVGNLLNRVVDLSDDENPDQTPYDNEEDWEEVEKADLKSGSPSKHKESKEDDDDDLNLELEKKDESASPKDKEKEQKKKTSEETEATDITESKEKGESIANKESTDKSTSTVEAENLKSSTQGEAETSTKIDSPVSNPDTLTKENEPSTKIDSPVSNPDTLTKENEPSKSQSAAIINDGQNGVKPKPTLVSTVEKLATLVTQLETQISILQNSALEKNERLKALERKIDSLLK</sequence>
<dbReference type="GO" id="GO:0007015">
    <property type="term" value="P:actin filament organization"/>
    <property type="evidence" value="ECO:0007669"/>
    <property type="project" value="TreeGrafter"/>
</dbReference>
<evidence type="ECO:0000256" key="7">
    <source>
        <dbReference type="ARBA" id="ARBA00062568"/>
    </source>
</evidence>
<keyword evidence="4 9" id="KW-0677">Repeat</keyword>
<evidence type="ECO:0000256" key="11">
    <source>
        <dbReference type="SAM" id="MobiDB-lite"/>
    </source>
</evidence>
<gene>
    <name evidence="13" type="ORF">KGF56_000610</name>
</gene>
<feature type="compositionally biased region" description="Polar residues" evidence="11">
    <location>
        <begin position="634"/>
        <end position="644"/>
    </location>
</feature>
<evidence type="ECO:0000313" key="13">
    <source>
        <dbReference type="EMBL" id="KAI3406478.2"/>
    </source>
</evidence>
<dbReference type="Pfam" id="PF16300">
    <property type="entry name" value="WD40_4"/>
    <property type="match status" value="1"/>
</dbReference>
<dbReference type="PANTHER" id="PTHR10856:SF0">
    <property type="entry name" value="CORONIN"/>
    <property type="match status" value="1"/>
</dbReference>
<comment type="subunit">
    <text evidence="7">Binds to F-actin.</text>
</comment>
<evidence type="ECO:0000256" key="3">
    <source>
        <dbReference type="ARBA" id="ARBA00022574"/>
    </source>
</evidence>
<dbReference type="GO" id="GO:0030479">
    <property type="term" value="C:actin cortical patch"/>
    <property type="evidence" value="ECO:0007669"/>
    <property type="project" value="UniProtKB-ARBA"/>
</dbReference>
<dbReference type="SUPFAM" id="SSF50978">
    <property type="entry name" value="WD40 repeat-like"/>
    <property type="match status" value="1"/>
</dbReference>
<feature type="compositionally biased region" description="Polar residues" evidence="11">
    <location>
        <begin position="591"/>
        <end position="624"/>
    </location>
</feature>
<dbReference type="InterPro" id="IPR020472">
    <property type="entry name" value="WD40_PAC1"/>
</dbReference>
<dbReference type="Proteomes" id="UP001202479">
    <property type="component" value="Unassembled WGS sequence"/>
</dbReference>
<keyword evidence="3 8" id="KW-0853">WD repeat</keyword>
<dbReference type="PROSITE" id="PS50294">
    <property type="entry name" value="WD_REPEATS_REGION"/>
    <property type="match status" value="3"/>
</dbReference>
<comment type="similarity">
    <text evidence="1 9">Belongs to the WD repeat coronin family.</text>
</comment>
<keyword evidence="2" id="KW-0597">Phosphoprotein</keyword>
<feature type="compositionally biased region" description="Basic and acidic residues" evidence="11">
    <location>
        <begin position="426"/>
        <end position="466"/>
    </location>
</feature>
<evidence type="ECO:0000256" key="2">
    <source>
        <dbReference type="ARBA" id="ARBA00022553"/>
    </source>
</evidence>
<dbReference type="Gene3D" id="2.130.10.10">
    <property type="entry name" value="YVTN repeat-like/Quinoprotein amine dehydrogenase"/>
    <property type="match status" value="1"/>
</dbReference>
<feature type="domain" description="DUF1899" evidence="12">
    <location>
        <begin position="4"/>
        <end position="68"/>
    </location>
</feature>
<evidence type="ECO:0000313" key="14">
    <source>
        <dbReference type="Proteomes" id="UP001202479"/>
    </source>
</evidence>
<accession>A0AAI9T095</accession>
<evidence type="ECO:0000256" key="5">
    <source>
        <dbReference type="ARBA" id="ARBA00023054"/>
    </source>
</evidence>
<feature type="compositionally biased region" description="Acidic residues" evidence="11">
    <location>
        <begin position="496"/>
        <end position="515"/>
    </location>
</feature>
<dbReference type="PANTHER" id="PTHR10856">
    <property type="entry name" value="CORONIN"/>
    <property type="match status" value="1"/>
</dbReference>
<protein>
    <recommendedName>
        <fullName evidence="9">Coronin</fullName>
    </recommendedName>
</protein>
<feature type="region of interest" description="Disordered" evidence="11">
    <location>
        <begin position="491"/>
        <end position="669"/>
    </location>
</feature>
<dbReference type="GeneID" id="73378227"/>
<dbReference type="PRINTS" id="PR00320">
    <property type="entry name" value="GPROTEINBRPT"/>
</dbReference>
<dbReference type="Pfam" id="PF08953">
    <property type="entry name" value="DUF1899"/>
    <property type="match status" value="1"/>
</dbReference>
<keyword evidence="14" id="KW-1185">Reference proteome</keyword>